<evidence type="ECO:0000256" key="2">
    <source>
        <dbReference type="ARBA" id="ARBA00022475"/>
    </source>
</evidence>
<reference evidence="14" key="1">
    <citation type="journal article" date="2015" name="PeerJ">
        <title>First genomic representation of candidate bacterial phylum KSB3 points to enhanced environmental sensing as a trigger of wastewater bulking.</title>
        <authorList>
            <person name="Sekiguchi Y."/>
            <person name="Ohashi A."/>
            <person name="Parks D.H."/>
            <person name="Yamauchi T."/>
            <person name="Tyson G.W."/>
            <person name="Hugenholtz P."/>
        </authorList>
    </citation>
    <scope>NUCLEOTIDE SEQUENCE [LARGE SCALE GENOMIC DNA]</scope>
</reference>
<dbReference type="Pfam" id="PF13624">
    <property type="entry name" value="SurA_N_3"/>
    <property type="match status" value="1"/>
</dbReference>
<dbReference type="AlphaFoldDB" id="A0A081BSN2"/>
<dbReference type="Gene3D" id="3.10.50.40">
    <property type="match status" value="3"/>
</dbReference>
<evidence type="ECO:0000313" key="14">
    <source>
        <dbReference type="EMBL" id="GAK54413.1"/>
    </source>
</evidence>
<evidence type="ECO:0000256" key="10">
    <source>
        <dbReference type="ARBA" id="ARBA00042775"/>
    </source>
</evidence>
<dbReference type="InterPro" id="IPR027304">
    <property type="entry name" value="Trigger_fact/SurA_dom_sf"/>
</dbReference>
<keyword evidence="2" id="KW-1003">Cell membrane</keyword>
<evidence type="ECO:0000256" key="6">
    <source>
        <dbReference type="ARBA" id="ARBA00023136"/>
    </source>
</evidence>
<organism evidence="14">
    <name type="scientific">Candidatus Moduliflexus flocculans</name>
    <dbReference type="NCBI Taxonomy" id="1499966"/>
    <lineage>
        <taxon>Bacteria</taxon>
        <taxon>Candidatus Moduliflexota</taxon>
        <taxon>Candidatus Moduliflexia</taxon>
        <taxon>Candidatus Moduliflexales</taxon>
        <taxon>Candidatus Moduliflexaceae</taxon>
    </lineage>
</organism>
<evidence type="ECO:0000256" key="7">
    <source>
        <dbReference type="ARBA" id="ARBA00023186"/>
    </source>
</evidence>
<keyword evidence="7" id="KW-0143">Chaperone</keyword>
<evidence type="ECO:0000256" key="11">
    <source>
        <dbReference type="PROSITE-ProRule" id="PRU00278"/>
    </source>
</evidence>
<name>A0A081BSN2_9BACT</name>
<dbReference type="GO" id="GO:0005886">
    <property type="term" value="C:plasma membrane"/>
    <property type="evidence" value="ECO:0007669"/>
    <property type="project" value="UniProtKB-SubCell"/>
</dbReference>
<dbReference type="STRING" id="1499966.U14_05698"/>
<dbReference type="InterPro" id="IPR052029">
    <property type="entry name" value="PpiD_chaperone"/>
</dbReference>
<evidence type="ECO:0000256" key="12">
    <source>
        <dbReference type="SAM" id="Phobius"/>
    </source>
</evidence>
<dbReference type="Pfam" id="PF13145">
    <property type="entry name" value="Rotamase_2"/>
    <property type="match status" value="1"/>
</dbReference>
<evidence type="ECO:0000256" key="4">
    <source>
        <dbReference type="ARBA" id="ARBA00022692"/>
    </source>
</evidence>
<keyword evidence="6 12" id="KW-0472">Membrane</keyword>
<comment type="similarity">
    <text evidence="8">Belongs to the PpiD chaperone family.</text>
</comment>
<evidence type="ECO:0000256" key="9">
    <source>
        <dbReference type="ARBA" id="ARBA00040743"/>
    </source>
</evidence>
<dbReference type="Gene3D" id="1.10.4030.10">
    <property type="entry name" value="Porin chaperone SurA, peptide-binding domain"/>
    <property type="match status" value="1"/>
</dbReference>
<dbReference type="HOGENOM" id="CLU_023843_1_0_0"/>
<dbReference type="GO" id="GO:0003755">
    <property type="term" value="F:peptidyl-prolyl cis-trans isomerase activity"/>
    <property type="evidence" value="ECO:0007669"/>
    <property type="project" value="UniProtKB-KW"/>
</dbReference>
<keyword evidence="4 12" id="KW-0812">Transmembrane</keyword>
<keyword evidence="11 14" id="KW-0413">Isomerase</keyword>
<evidence type="ECO:0000256" key="8">
    <source>
        <dbReference type="ARBA" id="ARBA00038408"/>
    </source>
</evidence>
<evidence type="ECO:0000256" key="5">
    <source>
        <dbReference type="ARBA" id="ARBA00022989"/>
    </source>
</evidence>
<dbReference type="InterPro" id="IPR023058">
    <property type="entry name" value="PPIase_PpiC_CS"/>
</dbReference>
<dbReference type="PANTHER" id="PTHR47529:SF1">
    <property type="entry name" value="PERIPLASMIC CHAPERONE PPID"/>
    <property type="match status" value="1"/>
</dbReference>
<proteinExistence type="inferred from homology"/>
<dbReference type="SUPFAM" id="SSF54534">
    <property type="entry name" value="FKBP-like"/>
    <property type="match status" value="1"/>
</dbReference>
<dbReference type="InterPro" id="IPR000297">
    <property type="entry name" value="PPIase_PpiC"/>
</dbReference>
<sequence length="640" mass="71993">MLDVMRQNLKSLQIFLWLVIAAFIGTIFFVWGQGGAQRGAGAGGTNAVAWVNGEPISYTNFERSYRNIYGFYRQLYGDNLTEEALKTLQLEQVALNQLTQNVLLEQTAKKYGIDVSDEELISEIHGMSSFQTNNQFDPTLYKNILAQNRIAPDNFETQVKSSLLTRKLELLIKQTARVSDQEVLDEYVAQNDKIAIEGALVKADAYKERVTMSDEEIQAYYDAHKQDFTTPPRVKVQYLHYDPQTLKDEVMPTEEEIKAYYDANVSEFDKGREVKARHILFRTPQNATEEQIAEVKAKAEGVLKQIQEGADFAELAKTYSEDPGSKENGGDLGFFNKGRMVPEFEDAAFALAVGQVSGLVKTQFGFHILKVDEIREETDPYGKAKPEITERLKLAKAQELAGERAQIAYEDLLNTPNLQDVAAKDKLQVQVSNLFGKGEPIDDKTAAISQVQEAAFTLSADQKFSEPIETTSGYYIIEFLESKDPYIPELADIQDKVSEALRQEKAKALAKTDAEAMQAALAAGTPLQDVTATFKAEAFAPRPFARSQSYISEARGKSEELAKLAFTLRDGEYSAPFEIESTYCVFRVKERTPADMKTFEQEKAALTEQLLKRKQDAQFREFVDELKQKADIKYKEGLFS</sequence>
<accession>A0A081BSN2</accession>
<dbReference type="SUPFAM" id="SSF109998">
    <property type="entry name" value="Triger factor/SurA peptide-binding domain-like"/>
    <property type="match status" value="1"/>
</dbReference>
<dbReference type="PANTHER" id="PTHR47529">
    <property type="entry name" value="PEPTIDYL-PROLYL CIS-TRANS ISOMERASE D"/>
    <property type="match status" value="1"/>
</dbReference>
<feature type="transmembrane region" description="Helical" evidence="12">
    <location>
        <begin position="12"/>
        <end position="31"/>
    </location>
</feature>
<dbReference type="PROSITE" id="PS50198">
    <property type="entry name" value="PPIC_PPIASE_2"/>
    <property type="match status" value="1"/>
</dbReference>
<evidence type="ECO:0000259" key="13">
    <source>
        <dbReference type="PROSITE" id="PS50198"/>
    </source>
</evidence>
<feature type="domain" description="PpiC" evidence="13">
    <location>
        <begin position="271"/>
        <end position="373"/>
    </location>
</feature>
<keyword evidence="15" id="KW-1185">Reference proteome</keyword>
<dbReference type="PROSITE" id="PS01096">
    <property type="entry name" value="PPIC_PPIASE_1"/>
    <property type="match status" value="1"/>
</dbReference>
<dbReference type="Pfam" id="PF13616">
    <property type="entry name" value="Rotamase_3"/>
    <property type="match status" value="1"/>
</dbReference>
<comment type="subcellular location">
    <subcellularLocation>
        <location evidence="1">Cell inner membrane</location>
        <topology evidence="1">Single-pass type II membrane protein</topology>
        <orientation evidence="1">Periplasmic side</orientation>
    </subcellularLocation>
</comment>
<evidence type="ECO:0000256" key="3">
    <source>
        <dbReference type="ARBA" id="ARBA00022519"/>
    </source>
</evidence>
<dbReference type="EMBL" id="DF820461">
    <property type="protein sequence ID" value="GAK54413.1"/>
    <property type="molecule type" value="Genomic_DNA"/>
</dbReference>
<keyword evidence="5 12" id="KW-1133">Transmembrane helix</keyword>
<keyword evidence="11" id="KW-0697">Rotamase</keyword>
<keyword evidence="3" id="KW-0997">Cell inner membrane</keyword>
<evidence type="ECO:0000313" key="15">
    <source>
        <dbReference type="Proteomes" id="UP000030700"/>
    </source>
</evidence>
<dbReference type="Proteomes" id="UP000030700">
    <property type="component" value="Unassembled WGS sequence"/>
</dbReference>
<protein>
    <recommendedName>
        <fullName evidence="9">Periplasmic chaperone PpiD</fullName>
    </recommendedName>
    <alternativeName>
        <fullName evidence="10">Periplasmic folding chaperone</fullName>
    </alternativeName>
</protein>
<dbReference type="InterPro" id="IPR046357">
    <property type="entry name" value="PPIase_dom_sf"/>
</dbReference>
<evidence type="ECO:0000256" key="1">
    <source>
        <dbReference type="ARBA" id="ARBA00004382"/>
    </source>
</evidence>
<gene>
    <name evidence="14" type="ORF">U14_05698</name>
</gene>